<feature type="compositionally biased region" description="Basic and acidic residues" evidence="1">
    <location>
        <begin position="1"/>
        <end position="11"/>
    </location>
</feature>
<dbReference type="AlphaFoldDB" id="A0A937XGU4"/>
<organism evidence="3 4">
    <name type="scientific">candidate division WOR-3 bacterium</name>
    <dbReference type="NCBI Taxonomy" id="2052148"/>
    <lineage>
        <taxon>Bacteria</taxon>
        <taxon>Bacteria division WOR-3</taxon>
    </lineage>
</organism>
<name>A0A937XGU4_UNCW3</name>
<dbReference type="InterPro" id="IPR011051">
    <property type="entry name" value="RmlC_Cupin_sf"/>
</dbReference>
<dbReference type="EMBL" id="VGIR01000067">
    <property type="protein sequence ID" value="MBM3332209.1"/>
    <property type="molecule type" value="Genomic_DNA"/>
</dbReference>
<feature type="domain" description="Cupin type-2" evidence="2">
    <location>
        <begin position="69"/>
        <end position="135"/>
    </location>
</feature>
<reference evidence="3" key="1">
    <citation type="submission" date="2019-03" db="EMBL/GenBank/DDBJ databases">
        <title>Lake Tanganyika Metagenome-Assembled Genomes (MAGs).</title>
        <authorList>
            <person name="Tran P."/>
        </authorList>
    </citation>
    <scope>NUCLEOTIDE SEQUENCE</scope>
    <source>
        <strain evidence="3">K_DeepCast_150m_m2_040</strain>
    </source>
</reference>
<dbReference type="Proteomes" id="UP000779900">
    <property type="component" value="Unassembled WGS sequence"/>
</dbReference>
<dbReference type="SUPFAM" id="SSF51182">
    <property type="entry name" value="RmlC-like cupins"/>
    <property type="match status" value="1"/>
</dbReference>
<dbReference type="Gene3D" id="2.60.120.10">
    <property type="entry name" value="Jelly Rolls"/>
    <property type="match status" value="1"/>
</dbReference>
<sequence length="160" mass="17427">MLLRPGADRPAGHRRFGQADTIRPGDHRSRRQSGEVRPITVADSPVVPNPNGLDAHRLFASPDVEVVHIALPAGHALVRHAAPVDTLFYIITGIGTVESDAGSVRAEAGTLVPHPKETFHRVRNETRDRLEFLVIKAPRPVVPPRFDATANQTQPEGDNP</sequence>
<evidence type="ECO:0000256" key="1">
    <source>
        <dbReference type="SAM" id="MobiDB-lite"/>
    </source>
</evidence>
<evidence type="ECO:0000259" key="2">
    <source>
        <dbReference type="Pfam" id="PF07883"/>
    </source>
</evidence>
<dbReference type="InterPro" id="IPR014710">
    <property type="entry name" value="RmlC-like_jellyroll"/>
</dbReference>
<dbReference type="InterPro" id="IPR013096">
    <property type="entry name" value="Cupin_2"/>
</dbReference>
<dbReference type="Pfam" id="PF07883">
    <property type="entry name" value="Cupin_2"/>
    <property type="match status" value="1"/>
</dbReference>
<proteinExistence type="predicted"/>
<accession>A0A937XGU4</accession>
<protein>
    <submittedName>
        <fullName evidence="3">Cupin domain-containing protein</fullName>
    </submittedName>
</protein>
<comment type="caution">
    <text evidence="3">The sequence shown here is derived from an EMBL/GenBank/DDBJ whole genome shotgun (WGS) entry which is preliminary data.</text>
</comment>
<evidence type="ECO:0000313" key="4">
    <source>
        <dbReference type="Proteomes" id="UP000779900"/>
    </source>
</evidence>
<evidence type="ECO:0000313" key="3">
    <source>
        <dbReference type="EMBL" id="MBM3332209.1"/>
    </source>
</evidence>
<gene>
    <name evidence="3" type="ORF">FJY68_10255</name>
</gene>
<feature type="region of interest" description="Disordered" evidence="1">
    <location>
        <begin position="1"/>
        <end position="43"/>
    </location>
</feature>